<comment type="caution">
    <text evidence="5">The sequence shown here is derived from an EMBL/GenBank/DDBJ whole genome shotgun (WGS) entry which is preliminary data.</text>
</comment>
<name>A0AA41W870_9GAMM</name>
<dbReference type="PANTHER" id="PTHR43320:SF2">
    <property type="entry name" value="2-DEHYDRO-3-DEOXYGLUCONOKINASE_2-DEHYDRO-3-DEOXYGALACTONOKINASE"/>
    <property type="match status" value="1"/>
</dbReference>
<dbReference type="InterPro" id="IPR029056">
    <property type="entry name" value="Ribokinase-like"/>
</dbReference>
<keyword evidence="2" id="KW-0808">Transferase</keyword>
<evidence type="ECO:0000313" key="5">
    <source>
        <dbReference type="EMBL" id="MCM2680196.1"/>
    </source>
</evidence>
<keyword evidence="3 5" id="KW-0418">Kinase</keyword>
<gene>
    <name evidence="5" type="ORF">NAF29_11015</name>
</gene>
<protein>
    <submittedName>
        <fullName evidence="5">Sugar kinase</fullName>
    </submittedName>
</protein>
<proteinExistence type="inferred from homology"/>
<organism evidence="5 6">
    <name type="scientific">Echinimonas agarilytica</name>
    <dbReference type="NCBI Taxonomy" id="1215918"/>
    <lineage>
        <taxon>Bacteria</taxon>
        <taxon>Pseudomonadati</taxon>
        <taxon>Pseudomonadota</taxon>
        <taxon>Gammaproteobacteria</taxon>
        <taxon>Alteromonadales</taxon>
        <taxon>Echinimonadaceae</taxon>
        <taxon>Echinimonas</taxon>
    </lineage>
</organism>
<dbReference type="GO" id="GO:0016301">
    <property type="term" value="F:kinase activity"/>
    <property type="evidence" value="ECO:0007669"/>
    <property type="project" value="UniProtKB-KW"/>
</dbReference>
<evidence type="ECO:0000256" key="3">
    <source>
        <dbReference type="ARBA" id="ARBA00022777"/>
    </source>
</evidence>
<dbReference type="RefSeq" id="WP_251261616.1">
    <property type="nucleotide sequence ID" value="NZ_JAMQGP010000004.1"/>
</dbReference>
<dbReference type="InterPro" id="IPR011611">
    <property type="entry name" value="PfkB_dom"/>
</dbReference>
<dbReference type="Pfam" id="PF00294">
    <property type="entry name" value="PfkB"/>
    <property type="match status" value="1"/>
</dbReference>
<comment type="similarity">
    <text evidence="1">Belongs to the carbohydrate kinase PfkB family.</text>
</comment>
<keyword evidence="6" id="KW-1185">Reference proteome</keyword>
<dbReference type="PANTHER" id="PTHR43320">
    <property type="entry name" value="SUGAR KINASE"/>
    <property type="match status" value="1"/>
</dbReference>
<reference evidence="5 6" key="1">
    <citation type="journal article" date="2013" name="Antonie Van Leeuwenhoek">
        <title>Echinimonas agarilytica gen. nov., sp. nov., a new gammaproteobacterium isolated from the sea urchin Strongylocentrotus intermedius.</title>
        <authorList>
            <person name="Nedashkovskaya O.I."/>
            <person name="Stenkova A.M."/>
            <person name="Zhukova N.V."/>
            <person name="Van Trappen S."/>
            <person name="Lee J.S."/>
            <person name="Kim S.B."/>
        </authorList>
    </citation>
    <scope>NUCLEOTIDE SEQUENCE [LARGE SCALE GENOMIC DNA]</scope>
    <source>
        <strain evidence="5 6">KMM 6351</strain>
    </source>
</reference>
<dbReference type="Proteomes" id="UP001165393">
    <property type="component" value="Unassembled WGS sequence"/>
</dbReference>
<dbReference type="AlphaFoldDB" id="A0AA41W870"/>
<feature type="domain" description="Carbohydrate kinase PfkB" evidence="4">
    <location>
        <begin position="4"/>
        <end position="301"/>
    </location>
</feature>
<evidence type="ECO:0000259" key="4">
    <source>
        <dbReference type="Pfam" id="PF00294"/>
    </source>
</evidence>
<dbReference type="Gene3D" id="3.40.1190.20">
    <property type="match status" value="1"/>
</dbReference>
<evidence type="ECO:0000256" key="2">
    <source>
        <dbReference type="ARBA" id="ARBA00022679"/>
    </source>
</evidence>
<sequence length="334" mass="36406">MSTVFFGEVMLRLTPSKPQEQLIVAGPLSVDFAGAESNVASSLCRFGHRTEYVTKFPAHALGDAAMASLQKYGIGTSHILRGGERMGIYFIELGASIRPSRVIYDRAYSSISEITDNEFDWQSILAGQEWLFLGGITPALSEQCALESIKAARAAREMGVKVAFDLNFRRSLWQDASKAREYFSAIMHLADLVFANAGGLADVYEHSFDLNDPLDEAVNVGLFLHETFNVDAAITGRIHHSASKNTVMGTFLVDGKVSTSLPIEVDILDRLGTGDCFAAGILHGILKGWNADRTVDFANAAFALGHTFFGDQNWLNEREVEAAASGHQSGHIIR</sequence>
<accession>A0AA41W870</accession>
<dbReference type="CDD" id="cd01166">
    <property type="entry name" value="KdgK"/>
    <property type="match status" value="1"/>
</dbReference>
<dbReference type="InterPro" id="IPR052700">
    <property type="entry name" value="Carb_kinase_PfkB-like"/>
</dbReference>
<evidence type="ECO:0000256" key="1">
    <source>
        <dbReference type="ARBA" id="ARBA00010688"/>
    </source>
</evidence>
<evidence type="ECO:0000313" key="6">
    <source>
        <dbReference type="Proteomes" id="UP001165393"/>
    </source>
</evidence>
<dbReference type="SUPFAM" id="SSF53613">
    <property type="entry name" value="Ribokinase-like"/>
    <property type="match status" value="1"/>
</dbReference>
<dbReference type="EMBL" id="JAMQGP010000004">
    <property type="protein sequence ID" value="MCM2680196.1"/>
    <property type="molecule type" value="Genomic_DNA"/>
</dbReference>